<evidence type="ECO:0000256" key="6">
    <source>
        <dbReference type="ARBA" id="ARBA00022833"/>
    </source>
</evidence>
<evidence type="ECO:0000313" key="11">
    <source>
        <dbReference type="Proteomes" id="UP000054032"/>
    </source>
</evidence>
<dbReference type="GO" id="GO:0002376">
    <property type="term" value="P:immune system process"/>
    <property type="evidence" value="ECO:0007669"/>
    <property type="project" value="UniProtKB-KW"/>
</dbReference>
<feature type="compositionally biased region" description="Basic residues" evidence="8">
    <location>
        <begin position="7"/>
        <end position="24"/>
    </location>
</feature>
<keyword evidence="5" id="KW-0347">Helicase</keyword>
<name>W6Z6X9_COCMI</name>
<dbReference type="OrthoDB" id="2423195at2759"/>
<keyword evidence="2" id="KW-0963">Cytoplasm</keyword>
<sequence length="1779" mass="199663">MSEHGRPSGRGRGTRGRGRGHGRGYGRGGNTPERQHVRETPPTRIKETEEQLQARNSYNSWKRLFAQPVDNPSVRRQLWEGALSILEAGDRDWRQRLPQGLNDDDGIGHRHILALISANTSGTDYETFISNARNFLLTITHSSILRCLAVDTHVGLIYNLFGGVGGKRAVSFLRRLIRAILATSATGATGNSTEDAKATLLAMSVALFELLRRESRVRFNDEIPSLIESIQNATRVSKDDASSEPLARTFNKLNDIRALLARAQGLLADTSMDEDNAVDDYNNASSYPRDLIMPSGRFDNDKKDIADIVLFPTRGEIMSDAEEFLPYTDPDQPHFLDDPVQRHIDTFFRLLRHDIFGELKGALAGVMHTVAQEPTALWNAKLSLGDMRAYHYINARISYVTLEARKGLQAQVEFVQPGAVRKKSSAEKERWWEESRRFNEGTLLSFIWIDNSVTQHIFLTVSGKTTDPAKEYGLSHGKEMAYITASLATHDRTTVRSLMQAHTGAARGLLLEFPNVIPATFSPILENLKEMHRLNRLPFQQWIVPRRHEGPPGKRVMHQIPPPLYTRTPGFKFSLSPLLKDRSKGGRLLMDPTSSCDDEVLLKKLGTATDLDRGQCQALIAALTREYAFVQGPPGTGKSYLGLQIMKVLLGLSKEANLGPIMIVCYTNHALDQFLEHLLDIGVTKLIRVGAMSKSKRLEGHNLRFVSDLATKTKSEKYMAAVNYNQLEKTQREATSTFASLKSMRRHPEWKVLKNHISEEYPNIHSQFRHIDAQGFELAGRHPFDVWASDIQAYCTRQSAALLKQIVQKANTNVYSLTTQERGALVAHWIEGARSNKIDELYEMINDAAKTQKELTNVHEERNRRVLEEAQVIGVTTTGLAKRIAVLQQVKCKVIICEEAGEVMESHMISALLPDVEHVIQIGDHEQLRPSVSNFRDLSLESERGKLHQLDRSQFERLCVGEPGRPLMPVAQLNVQRRMRPQISSLIRETIYGKLQDHPSTTDLPDVVGMRQNVFWLDHKNFENQKDANVHINNSKSNSWEVGMVHALVRHIVRQGVYKSEDIAVLTPYTGQLQKLRATMRSDFEICLSDRDREALENDGFTVDDVTSRVPAPSQLRSYQGKPLEKKQLSEMLRIATVDNFQGEEAKIVIVSLVRSNEAQKVGFLKTTNRINVLLSRAQHGMYLIGNTETYLSVEMWRKVINMLRASACVVILAQELVVNVILRMLVISHLSSIPLVGRLVAGSMELVVTTANVYVMMELTVGYVKAHAKSVASILDVQRSVTSPVIHALSLVNGSANIEEAAKCHVQHHAIAYPAMNVAQNFYDAVINQCGMKSEELPDMIMMSRYADIDLNESPIVVLGCGHFFTTETLDGHIGLKDVYEVDKKTGRFIGLIENSELSAAIPQCPNCREPVKQFVTQRYNRLINRAVIDEISKRFIVSGQQTLQMLEDRLSVERTNLEISRTAVVGTSRDLGTDQAVNEMKMKQINGSLRTRHSSTVMLVEDVRLFRQRVDVQHKPTYKLYQAIMYSYKKNASLDDEFAQLSLGSSSKYLQCDRDQRIALGGRLLEIKVQCLLLEDKFEIARVVRKRFGGTILLNFSGSSPAKNTHSFLEACEKLISDCISGCLPKLAVETSLYYACIAQLFGSSGMVKDTGRTRATNYRNTAKRLLEQAETLCQHSFRDRDILRKAVLSSAEMMNREFYEEVSKDEIEAIKQAMVSGPGGIATHSGHWYNCVNGHPFAIGECGMPMQLARCPECGEPVGGQHHTAVRGVSRAVEME</sequence>
<dbReference type="GO" id="GO:0031048">
    <property type="term" value="P:regulatory ncRNA-mediated heterochromatin formation"/>
    <property type="evidence" value="ECO:0007669"/>
    <property type="project" value="TreeGrafter"/>
</dbReference>
<keyword evidence="11" id="KW-1185">Reference proteome</keyword>
<protein>
    <recommendedName>
        <fullName evidence="9">RZ-type domain-containing protein</fullName>
    </recommendedName>
</protein>
<dbReference type="GO" id="GO:0008270">
    <property type="term" value="F:zinc ion binding"/>
    <property type="evidence" value="ECO:0007669"/>
    <property type="project" value="UniProtKB-KW"/>
</dbReference>
<evidence type="ECO:0000256" key="2">
    <source>
        <dbReference type="ARBA" id="ARBA00022490"/>
    </source>
</evidence>
<proteinExistence type="predicted"/>
<dbReference type="GeneID" id="19120906"/>
<dbReference type="SUPFAM" id="SSF52540">
    <property type="entry name" value="P-loop containing nucleoside triphosphate hydrolases"/>
    <property type="match status" value="1"/>
</dbReference>
<dbReference type="PROSITE" id="PS51981">
    <property type="entry name" value="ZF_RZ"/>
    <property type="match status" value="1"/>
</dbReference>
<dbReference type="InterPro" id="IPR041677">
    <property type="entry name" value="DNA2/NAM7_AAA_11"/>
</dbReference>
<dbReference type="RefSeq" id="XP_007687923.1">
    <property type="nucleotide sequence ID" value="XM_007689733.1"/>
</dbReference>
<keyword evidence="5" id="KW-0067">ATP-binding</keyword>
<evidence type="ECO:0000256" key="8">
    <source>
        <dbReference type="SAM" id="MobiDB-lite"/>
    </source>
</evidence>
<dbReference type="CDD" id="cd17936">
    <property type="entry name" value="EEXXEc_NFX1"/>
    <property type="match status" value="1"/>
</dbReference>
<keyword evidence="3" id="KW-0479">Metal-binding</keyword>
<keyword evidence="5" id="KW-0378">Hydrolase</keyword>
<dbReference type="PANTHER" id="PTHR10887:SF445">
    <property type="entry name" value="NFX1-TYPE ZINC FINGER-CONTAINING PROTEIN 1"/>
    <property type="match status" value="1"/>
</dbReference>
<dbReference type="PANTHER" id="PTHR10887">
    <property type="entry name" value="DNA2/NAM7 HELICASE FAMILY"/>
    <property type="match status" value="1"/>
</dbReference>
<dbReference type="Proteomes" id="UP000054032">
    <property type="component" value="Unassembled WGS sequence"/>
</dbReference>
<dbReference type="eggNOG" id="KOG1807">
    <property type="taxonomic scope" value="Eukaryota"/>
</dbReference>
<keyword evidence="7" id="KW-0391">Immunity</keyword>
<keyword evidence="4" id="KW-0863">Zinc-finger</keyword>
<accession>W6Z6X9</accession>
<dbReference type="FunFam" id="3.40.50.300:FF:001660">
    <property type="entry name" value="NF-X1 finger and helicase protein, putative"/>
    <property type="match status" value="1"/>
</dbReference>
<evidence type="ECO:0000256" key="4">
    <source>
        <dbReference type="ARBA" id="ARBA00022771"/>
    </source>
</evidence>
<dbReference type="InterPro" id="IPR041679">
    <property type="entry name" value="DNA2/NAM7-like_C"/>
</dbReference>
<dbReference type="Pfam" id="PF20173">
    <property type="entry name" value="ZnF_RZ-type"/>
    <property type="match status" value="1"/>
</dbReference>
<dbReference type="Pfam" id="PF13087">
    <property type="entry name" value="AAA_12"/>
    <property type="match status" value="1"/>
</dbReference>
<dbReference type="InterPro" id="IPR027417">
    <property type="entry name" value="P-loop_NTPase"/>
</dbReference>
<feature type="region of interest" description="Disordered" evidence="8">
    <location>
        <begin position="1"/>
        <end position="51"/>
    </location>
</feature>
<organism evidence="10 11">
    <name type="scientific">Bipolaris oryzae ATCC 44560</name>
    <dbReference type="NCBI Taxonomy" id="930090"/>
    <lineage>
        <taxon>Eukaryota</taxon>
        <taxon>Fungi</taxon>
        <taxon>Dikarya</taxon>
        <taxon>Ascomycota</taxon>
        <taxon>Pezizomycotina</taxon>
        <taxon>Dothideomycetes</taxon>
        <taxon>Pleosporomycetidae</taxon>
        <taxon>Pleosporales</taxon>
        <taxon>Pleosporineae</taxon>
        <taxon>Pleosporaceae</taxon>
        <taxon>Bipolaris</taxon>
    </lineage>
</organism>
<keyword evidence="6" id="KW-0862">Zinc</keyword>
<evidence type="ECO:0000259" key="9">
    <source>
        <dbReference type="PROSITE" id="PS51981"/>
    </source>
</evidence>
<dbReference type="Pfam" id="PF13086">
    <property type="entry name" value="AAA_11"/>
    <property type="match status" value="1"/>
</dbReference>
<evidence type="ECO:0000256" key="3">
    <source>
        <dbReference type="ARBA" id="ARBA00022723"/>
    </source>
</evidence>
<keyword evidence="5" id="KW-0547">Nucleotide-binding</keyword>
<feature type="domain" description="RZ-type" evidence="9">
    <location>
        <begin position="1705"/>
        <end position="1779"/>
    </location>
</feature>
<evidence type="ECO:0000256" key="7">
    <source>
        <dbReference type="ARBA" id="ARBA00022859"/>
    </source>
</evidence>
<dbReference type="InterPro" id="IPR045055">
    <property type="entry name" value="DNA2/NAM7-like"/>
</dbReference>
<dbReference type="GO" id="GO:0004386">
    <property type="term" value="F:helicase activity"/>
    <property type="evidence" value="ECO:0007669"/>
    <property type="project" value="InterPro"/>
</dbReference>
<dbReference type="HOGENOM" id="CLU_001490_1_1_1"/>
<dbReference type="GO" id="GO:0005737">
    <property type="term" value="C:cytoplasm"/>
    <property type="evidence" value="ECO:0007669"/>
    <property type="project" value="UniProtKB-SubCell"/>
</dbReference>
<feature type="compositionally biased region" description="Basic and acidic residues" evidence="8">
    <location>
        <begin position="33"/>
        <end position="49"/>
    </location>
</feature>
<evidence type="ECO:0000256" key="5">
    <source>
        <dbReference type="ARBA" id="ARBA00022806"/>
    </source>
</evidence>
<dbReference type="EMBL" id="KI963982">
    <property type="protein sequence ID" value="EUC45553.1"/>
    <property type="molecule type" value="Genomic_DNA"/>
</dbReference>
<dbReference type="CDD" id="cd18808">
    <property type="entry name" value="SF1_C_Upf1"/>
    <property type="match status" value="1"/>
</dbReference>
<evidence type="ECO:0000313" key="10">
    <source>
        <dbReference type="EMBL" id="EUC45553.1"/>
    </source>
</evidence>
<comment type="subcellular location">
    <subcellularLocation>
        <location evidence="1">Cytoplasm</location>
    </subcellularLocation>
</comment>
<dbReference type="Gene3D" id="3.40.50.300">
    <property type="entry name" value="P-loop containing nucleotide triphosphate hydrolases"/>
    <property type="match status" value="2"/>
</dbReference>
<reference evidence="10 11" key="1">
    <citation type="journal article" date="2013" name="PLoS Genet.">
        <title>Comparative genome structure, secondary metabolite, and effector coding capacity across Cochliobolus pathogens.</title>
        <authorList>
            <person name="Condon B.J."/>
            <person name="Leng Y."/>
            <person name="Wu D."/>
            <person name="Bushley K.E."/>
            <person name="Ohm R.A."/>
            <person name="Otillar R."/>
            <person name="Martin J."/>
            <person name="Schackwitz W."/>
            <person name="Grimwood J."/>
            <person name="MohdZainudin N."/>
            <person name="Xue C."/>
            <person name="Wang R."/>
            <person name="Manning V.A."/>
            <person name="Dhillon B."/>
            <person name="Tu Z.J."/>
            <person name="Steffenson B.J."/>
            <person name="Salamov A."/>
            <person name="Sun H."/>
            <person name="Lowry S."/>
            <person name="LaButti K."/>
            <person name="Han J."/>
            <person name="Copeland A."/>
            <person name="Lindquist E."/>
            <person name="Barry K."/>
            <person name="Schmutz J."/>
            <person name="Baker S.E."/>
            <person name="Ciuffetti L.M."/>
            <person name="Grigoriev I.V."/>
            <person name="Zhong S."/>
            <person name="Turgeon B.G."/>
        </authorList>
    </citation>
    <scope>NUCLEOTIDE SEQUENCE [LARGE SCALE GENOMIC DNA]</scope>
    <source>
        <strain evidence="10 11">ATCC 44560</strain>
    </source>
</reference>
<evidence type="ECO:0000256" key="1">
    <source>
        <dbReference type="ARBA" id="ARBA00004496"/>
    </source>
</evidence>
<gene>
    <name evidence="10" type="ORF">COCMIDRAFT_26290</name>
</gene>
<dbReference type="KEGG" id="bor:COCMIDRAFT_26290"/>
<dbReference type="InterPro" id="IPR046439">
    <property type="entry name" value="ZF_RZ_dom"/>
</dbReference>
<dbReference type="GO" id="GO:0031380">
    <property type="term" value="C:nuclear RNA-directed RNA polymerase complex"/>
    <property type="evidence" value="ECO:0007669"/>
    <property type="project" value="TreeGrafter"/>
</dbReference>
<dbReference type="InterPro" id="IPR047187">
    <property type="entry name" value="SF1_C_Upf1"/>
</dbReference>